<keyword evidence="3" id="KW-1185">Reference proteome</keyword>
<reference evidence="2" key="1">
    <citation type="submission" date="2022-08" db="EMBL/GenBank/DDBJ databases">
        <authorList>
            <person name="Kallberg Y."/>
            <person name="Tangrot J."/>
            <person name="Rosling A."/>
        </authorList>
    </citation>
    <scope>NUCLEOTIDE SEQUENCE</scope>
    <source>
        <strain evidence="2">Wild A</strain>
    </source>
</reference>
<accession>A0A9W4X765</accession>
<evidence type="ECO:0000256" key="1">
    <source>
        <dbReference type="SAM" id="Coils"/>
    </source>
</evidence>
<dbReference type="EMBL" id="CAMKVN010022534">
    <property type="protein sequence ID" value="CAI2199857.1"/>
    <property type="molecule type" value="Genomic_DNA"/>
</dbReference>
<feature type="coiled-coil region" evidence="1">
    <location>
        <begin position="2"/>
        <end position="36"/>
    </location>
</feature>
<evidence type="ECO:0000313" key="3">
    <source>
        <dbReference type="Proteomes" id="UP001153678"/>
    </source>
</evidence>
<keyword evidence="1" id="KW-0175">Coiled coil</keyword>
<proteinExistence type="predicted"/>
<comment type="caution">
    <text evidence="2">The sequence shown here is derived from an EMBL/GenBank/DDBJ whole genome shotgun (WGS) entry which is preliminary data.</text>
</comment>
<organism evidence="2 3">
    <name type="scientific">Funneliformis geosporum</name>
    <dbReference type="NCBI Taxonomy" id="1117311"/>
    <lineage>
        <taxon>Eukaryota</taxon>
        <taxon>Fungi</taxon>
        <taxon>Fungi incertae sedis</taxon>
        <taxon>Mucoromycota</taxon>
        <taxon>Glomeromycotina</taxon>
        <taxon>Glomeromycetes</taxon>
        <taxon>Glomerales</taxon>
        <taxon>Glomeraceae</taxon>
        <taxon>Funneliformis</taxon>
    </lineage>
</organism>
<name>A0A9W4X765_9GLOM</name>
<evidence type="ECO:0000313" key="2">
    <source>
        <dbReference type="EMBL" id="CAI2199857.1"/>
    </source>
</evidence>
<sequence length="45" mass="5435">MDIEIKEELKRAKEKLEQATEELDTFKNKKQDRLDELLLKMANEE</sequence>
<dbReference type="Proteomes" id="UP001153678">
    <property type="component" value="Unassembled WGS sequence"/>
</dbReference>
<feature type="non-terminal residue" evidence="2">
    <location>
        <position position="45"/>
    </location>
</feature>
<gene>
    <name evidence="2" type="ORF">FWILDA_LOCUS19281</name>
</gene>
<dbReference type="AlphaFoldDB" id="A0A9W4X765"/>
<protein>
    <submittedName>
        <fullName evidence="2">14721_t:CDS:1</fullName>
    </submittedName>
</protein>